<dbReference type="Proteomes" id="UP001164250">
    <property type="component" value="Chromosome 12"/>
</dbReference>
<sequence>MKRVEDAAERDGSLDKKSPSSSLESGGGECSQSSNMSITKRSNSDNNCNNNNMSLSGRSFKSPFVRPYVRSKMPRLRWTPDLHLCFVHAVELLGGEDRATPKMVLQVMNVKGLTISHVKSHLQMHRSMKHEQMIQEATKAAKRNDQVVVDPIYCPQNHHLWYVKLIKNNSLRNIHQSFGTHRIEGLALRNTTTSQDHWKENGEMWIGRGVMSEALSSREEVITSKGIMEHRPNSYIIFKDLLKSCNPQHEMRSKEKNVTPKMAIPGSCCQRLHDLGESGAGRAADCGSTSLSLASKDNSLPLSKLSKADVNEVSLDLTLA</sequence>
<evidence type="ECO:0000313" key="1">
    <source>
        <dbReference type="EMBL" id="KAJ0081929.1"/>
    </source>
</evidence>
<proteinExistence type="predicted"/>
<evidence type="ECO:0000313" key="2">
    <source>
        <dbReference type="Proteomes" id="UP001164250"/>
    </source>
</evidence>
<gene>
    <name evidence="1" type="ORF">Patl1_09995</name>
</gene>
<accession>A0ACC1A6S9</accession>
<name>A0ACC1A6S9_9ROSI</name>
<protein>
    <submittedName>
        <fullName evidence="1">Uncharacterized protein</fullName>
    </submittedName>
</protein>
<keyword evidence="2" id="KW-1185">Reference proteome</keyword>
<dbReference type="EMBL" id="CM047908">
    <property type="protein sequence ID" value="KAJ0081929.1"/>
    <property type="molecule type" value="Genomic_DNA"/>
</dbReference>
<reference evidence="2" key="1">
    <citation type="journal article" date="2023" name="G3 (Bethesda)">
        <title>Genome assembly and association tests identify interacting loci associated with vigor, precocity, and sex in interspecific pistachio rootstocks.</title>
        <authorList>
            <person name="Palmer W."/>
            <person name="Jacygrad E."/>
            <person name="Sagayaradj S."/>
            <person name="Cavanaugh K."/>
            <person name="Han R."/>
            <person name="Bertier L."/>
            <person name="Beede B."/>
            <person name="Kafkas S."/>
            <person name="Golino D."/>
            <person name="Preece J."/>
            <person name="Michelmore R."/>
        </authorList>
    </citation>
    <scope>NUCLEOTIDE SEQUENCE [LARGE SCALE GENOMIC DNA]</scope>
</reference>
<comment type="caution">
    <text evidence="1">The sequence shown here is derived from an EMBL/GenBank/DDBJ whole genome shotgun (WGS) entry which is preliminary data.</text>
</comment>
<organism evidence="1 2">
    <name type="scientific">Pistacia atlantica</name>
    <dbReference type="NCBI Taxonomy" id="434234"/>
    <lineage>
        <taxon>Eukaryota</taxon>
        <taxon>Viridiplantae</taxon>
        <taxon>Streptophyta</taxon>
        <taxon>Embryophyta</taxon>
        <taxon>Tracheophyta</taxon>
        <taxon>Spermatophyta</taxon>
        <taxon>Magnoliopsida</taxon>
        <taxon>eudicotyledons</taxon>
        <taxon>Gunneridae</taxon>
        <taxon>Pentapetalae</taxon>
        <taxon>rosids</taxon>
        <taxon>malvids</taxon>
        <taxon>Sapindales</taxon>
        <taxon>Anacardiaceae</taxon>
        <taxon>Pistacia</taxon>
    </lineage>
</organism>